<feature type="compositionally biased region" description="Basic and acidic residues" evidence="1">
    <location>
        <begin position="743"/>
        <end position="753"/>
    </location>
</feature>
<feature type="region of interest" description="Disordered" evidence="1">
    <location>
        <begin position="449"/>
        <end position="473"/>
    </location>
</feature>
<proteinExistence type="predicted"/>
<sequence>MSFPLTHFACCKELASNRRSPSVMRSSDGNEEAPGSPAAGGERSNCAYTAKSLKLAEKAEDASPVAAAQIFRINSEQAIEEVSNPICSAAASFSPPLQEQQETDKIYCEGLHAQCTQMSLTPRQPFESGGLMNPSSPPGLSVPAESSSVQTPATTIACNQAATCSDVVVRHDSSSLMSPVAAAASAATTAAEGRLQTEVKSLCHDESLSPCSLQRSPAAQLPKEQQQQQVQQQQQQQQMQMPTQAELGGDSLSASGGLPAAVTGGAIADAEGSSSSSSSLQWLTAAVQEERGTRQGERGSELEEETDETDTSGLLLRGPQETQTKERVKRDSDENKVKAEEHIRDRQQRQGEANGHEAHEPTSPGRIRQHMEELEADGEASAADAAEADAGAQDAAIADAAAAAVGDAKESGGERDVLVLLEGEKQQQGVGSRWTIERDSGDSRAARVFREDAETETRGKSIEQERRREVGASSTLLDSESIWHRRTQPEKEQENPWEVPYEVFVRRRMLAKRHSAAEEAVQATQLASVLERYEHKGEAKASACTGGGDEFPLEASHIGALHAQPSEDQPRRGPPEWKAPSVLPSGCDLVTYVQLRDGEQQEHHALHCRDTRTLERGPLNFSDVFAFIRWVHDAQDGSPCSLPADVASSSRKKSSRQATTETKQTQAPPPPQRQPVCAFPRPDAEVDTFFDPNEPPQEGPLGNLQFTDTTQDPWADTAAAAEQQGPPTAAGVPAEEYTGPEKGGQRGGEKDVDSPFNNLAAEHASARKQ</sequence>
<reference evidence="2" key="1">
    <citation type="submission" date="2013-10" db="EMBL/GenBank/DDBJ databases">
        <title>Genomic analysis of the causative agents of coccidiosis in chickens.</title>
        <authorList>
            <person name="Reid A.J."/>
            <person name="Blake D."/>
            <person name="Billington K."/>
            <person name="Browne H."/>
            <person name="Dunn M."/>
            <person name="Hung S."/>
            <person name="Kawahara F."/>
            <person name="Miranda-Saavedra D."/>
            <person name="Mourier T."/>
            <person name="Nagra H."/>
            <person name="Otto T.D."/>
            <person name="Rawlings N."/>
            <person name="Sanchez A."/>
            <person name="Sanders M."/>
            <person name="Subramaniam C."/>
            <person name="Tay Y."/>
            <person name="Dear P."/>
            <person name="Doerig C."/>
            <person name="Gruber A."/>
            <person name="Parkinson J."/>
            <person name="Shirley M."/>
            <person name="Wan K.L."/>
            <person name="Berriman M."/>
            <person name="Tomley F."/>
            <person name="Pain A."/>
        </authorList>
    </citation>
    <scope>NUCLEOTIDE SEQUENCE</scope>
    <source>
        <strain evidence="2">Houghton</strain>
    </source>
</reference>
<feature type="region of interest" description="Disordered" evidence="1">
    <location>
        <begin position="17"/>
        <end position="44"/>
    </location>
</feature>
<feature type="compositionally biased region" description="Low complexity" evidence="1">
    <location>
        <begin position="225"/>
        <end position="261"/>
    </location>
</feature>
<dbReference type="Proteomes" id="UP000018050">
    <property type="component" value="Unassembled WGS sequence"/>
</dbReference>
<evidence type="ECO:0000313" key="2">
    <source>
        <dbReference type="EMBL" id="CDI84343.1"/>
    </source>
</evidence>
<feature type="compositionally biased region" description="Basic and acidic residues" evidence="1">
    <location>
        <begin position="323"/>
        <end position="360"/>
    </location>
</feature>
<accession>U6GYN5</accession>
<feature type="region of interest" description="Disordered" evidence="1">
    <location>
        <begin position="640"/>
        <end position="769"/>
    </location>
</feature>
<dbReference type="RefSeq" id="XP_013246661.1">
    <property type="nucleotide sequence ID" value="XM_013391207.1"/>
</dbReference>
<evidence type="ECO:0000256" key="1">
    <source>
        <dbReference type="SAM" id="MobiDB-lite"/>
    </source>
</evidence>
<feature type="region of interest" description="Disordered" evidence="1">
    <location>
        <begin position="208"/>
        <end position="412"/>
    </location>
</feature>
<feature type="compositionally biased region" description="Low complexity" evidence="1">
    <location>
        <begin position="656"/>
        <end position="666"/>
    </location>
</feature>
<dbReference type="EMBL" id="HG673659">
    <property type="protein sequence ID" value="CDI84343.1"/>
    <property type="molecule type" value="Genomic_DNA"/>
</dbReference>
<dbReference type="VEuPathDB" id="ToxoDB:EAH_00051880"/>
<dbReference type="GeneID" id="25273258"/>
<organism evidence="2 3">
    <name type="scientific">Eimeria acervulina</name>
    <name type="common">Coccidian parasite</name>
    <dbReference type="NCBI Taxonomy" id="5801"/>
    <lineage>
        <taxon>Eukaryota</taxon>
        <taxon>Sar</taxon>
        <taxon>Alveolata</taxon>
        <taxon>Apicomplexa</taxon>
        <taxon>Conoidasida</taxon>
        <taxon>Coccidia</taxon>
        <taxon>Eucoccidiorida</taxon>
        <taxon>Eimeriorina</taxon>
        <taxon>Eimeriidae</taxon>
        <taxon>Eimeria</taxon>
    </lineage>
</organism>
<protein>
    <submittedName>
        <fullName evidence="2">Uncharacterized protein</fullName>
    </submittedName>
</protein>
<evidence type="ECO:0000313" key="3">
    <source>
        <dbReference type="Proteomes" id="UP000018050"/>
    </source>
</evidence>
<gene>
    <name evidence="2" type="ORF">EAH_00051880</name>
</gene>
<dbReference type="AlphaFoldDB" id="U6GYN5"/>
<feature type="compositionally biased region" description="Basic and acidic residues" evidence="1">
    <location>
        <begin position="449"/>
        <end position="470"/>
    </location>
</feature>
<name>U6GYN5_EIMAC</name>
<keyword evidence="3" id="KW-1185">Reference proteome</keyword>
<feature type="compositionally biased region" description="Polar residues" evidence="1">
    <location>
        <begin position="17"/>
        <end position="27"/>
    </location>
</feature>
<feature type="compositionally biased region" description="Basic and acidic residues" evidence="1">
    <location>
        <begin position="288"/>
        <end position="301"/>
    </location>
</feature>
<feature type="compositionally biased region" description="Low complexity" evidence="1">
    <location>
        <begin position="379"/>
        <end position="406"/>
    </location>
</feature>
<reference evidence="2" key="2">
    <citation type="submission" date="2013-10" db="EMBL/GenBank/DDBJ databases">
        <authorList>
            <person name="Aslett M."/>
        </authorList>
    </citation>
    <scope>NUCLEOTIDE SEQUENCE</scope>
    <source>
        <strain evidence="2">Houghton</strain>
    </source>
</reference>
<feature type="region of interest" description="Disordered" evidence="1">
    <location>
        <begin position="127"/>
        <end position="146"/>
    </location>
</feature>